<dbReference type="PROSITE" id="PS50011">
    <property type="entry name" value="PROTEIN_KINASE_DOM"/>
    <property type="match status" value="1"/>
</dbReference>
<dbReference type="EMBL" id="LGTZ01001339">
    <property type="protein sequence ID" value="OJD21639.1"/>
    <property type="molecule type" value="Genomic_DNA"/>
</dbReference>
<protein>
    <recommendedName>
        <fullName evidence="2">Protein kinase domain-containing protein</fullName>
    </recommendedName>
</protein>
<dbReference type="VEuPathDB" id="FungiDB:ACJ73_07018"/>
<dbReference type="OrthoDB" id="4199792at2759"/>
<evidence type="ECO:0000259" key="2">
    <source>
        <dbReference type="PROSITE" id="PS50011"/>
    </source>
</evidence>
<dbReference type="GO" id="GO:0004672">
    <property type="term" value="F:protein kinase activity"/>
    <property type="evidence" value="ECO:0007669"/>
    <property type="project" value="InterPro"/>
</dbReference>
<dbReference type="PANTHER" id="PTHR37171:SF1">
    <property type="entry name" value="SERINE_THREONINE-PROTEIN KINASE YRZF-RELATED"/>
    <property type="match status" value="1"/>
</dbReference>
<feature type="compositionally biased region" description="Basic residues" evidence="1">
    <location>
        <begin position="498"/>
        <end position="508"/>
    </location>
</feature>
<dbReference type="STRING" id="1658174.A0A1J9QZJ5"/>
<dbReference type="SUPFAM" id="SSF56112">
    <property type="entry name" value="Protein kinase-like (PK-like)"/>
    <property type="match status" value="1"/>
</dbReference>
<evidence type="ECO:0000313" key="3">
    <source>
        <dbReference type="EMBL" id="OJD21639.1"/>
    </source>
</evidence>
<feature type="region of interest" description="Disordered" evidence="1">
    <location>
        <begin position="428"/>
        <end position="518"/>
    </location>
</feature>
<dbReference type="Gene3D" id="1.10.510.10">
    <property type="entry name" value="Transferase(Phosphotransferase) domain 1"/>
    <property type="match status" value="1"/>
</dbReference>
<accession>A0A1J9QZJ5</accession>
<dbReference type="InterPro" id="IPR052396">
    <property type="entry name" value="Meiotic_Drive_Suppr_Kinase"/>
</dbReference>
<dbReference type="PANTHER" id="PTHR37171">
    <property type="entry name" value="SERINE/THREONINE-PROTEIN KINASE YRZF-RELATED"/>
    <property type="match status" value="1"/>
</dbReference>
<dbReference type="Pfam" id="PF06293">
    <property type="entry name" value="Kdo"/>
    <property type="match status" value="1"/>
</dbReference>
<feature type="region of interest" description="Disordered" evidence="1">
    <location>
        <begin position="1"/>
        <end position="58"/>
    </location>
</feature>
<name>A0A1J9QZJ5_9EURO</name>
<comment type="caution">
    <text evidence="3">The sequence shown here is derived from an EMBL/GenBank/DDBJ whole genome shotgun (WGS) entry which is preliminary data.</text>
</comment>
<feature type="compositionally biased region" description="Basic residues" evidence="1">
    <location>
        <begin position="241"/>
        <end position="250"/>
    </location>
</feature>
<evidence type="ECO:0000256" key="1">
    <source>
        <dbReference type="SAM" id="MobiDB-lite"/>
    </source>
</evidence>
<sequence length="788" mass="89636">MDPKIQELLAELERERAERERERAEHERQRAALDQERQWRQDAESEARSERRRREEEQRRREEAEALAASSELSTLPLFLRACHELLLAIKIVTDPTLTTQGAVTRPTNRRVPSHIMLWETFTGEQMKVWQKLDQHPRFLTEKLFPSLHQLDYVRQVISPISSEWDLRYYERETVESQVRAIIDRIYGNDELKRAFGLRGSITFESHANLGPSKRAADSNPGDQQSSVEPMVGTESSTGKRIGKKNKTRKKETAMVAGGQADRFCIYRQDGNEHIPALSIEYKAPHKLTRDEIVKGLAQDIHPSKEVIGKDSDDPDFCSKRLVAAVITQLFSYMVAKGVRYGYVCTGEAFIFLRILDDPSSVMCSVCAPNLDVVGEINDDNIHLTAVAQVLAFTLRALVSPPATQEWLDAVTELGIWPVEYSDILEQTPPTARQKHASPLYRGRRPSKLSPFQMTLRPRCRPHTDIVPRSRSPSPSTSPPPSPLSPSARRGRTVNARARSKPNQKSGKKGQSSEDSEANWIDHAAEPPKIKSQPYCSQQCLLALRDDGPLDTSCPNYLAHLKRRIQPAEFRDLIREQLSRDRGPDANCRPLYKKGSCGAAFKIHLLSHGYTLLAKGVERNNLHKLEHEKEVYHRLRDIQGNYIPVCLGIVVLDQKYPYYYDEGVYTHMLLLSWAGKPISEIMKSDDSACVIEMTSQSLQAIHHAGVLHGDAEPRNILWNEDCNRPMLVDFERAEMRNALSAISSNRGLKRRRLGKNRSTFAEELSKAQISLERCMEMLRRNSASKFKE</sequence>
<organism evidence="3 4">
    <name type="scientific">Blastomyces percursus</name>
    <dbReference type="NCBI Taxonomy" id="1658174"/>
    <lineage>
        <taxon>Eukaryota</taxon>
        <taxon>Fungi</taxon>
        <taxon>Dikarya</taxon>
        <taxon>Ascomycota</taxon>
        <taxon>Pezizomycotina</taxon>
        <taxon>Eurotiomycetes</taxon>
        <taxon>Eurotiomycetidae</taxon>
        <taxon>Onygenales</taxon>
        <taxon>Ajellomycetaceae</taxon>
        <taxon>Blastomyces</taxon>
    </lineage>
</organism>
<feature type="region of interest" description="Disordered" evidence="1">
    <location>
        <begin position="209"/>
        <end position="255"/>
    </location>
</feature>
<gene>
    <name evidence="3" type="ORF">ACJ73_07018</name>
</gene>
<dbReference type="InterPro" id="IPR011009">
    <property type="entry name" value="Kinase-like_dom_sf"/>
</dbReference>
<keyword evidence="4" id="KW-1185">Reference proteome</keyword>
<feature type="domain" description="Protein kinase" evidence="2">
    <location>
        <begin position="586"/>
        <end position="788"/>
    </location>
</feature>
<dbReference type="InterPro" id="IPR000719">
    <property type="entry name" value="Prot_kinase_dom"/>
</dbReference>
<evidence type="ECO:0000313" key="4">
    <source>
        <dbReference type="Proteomes" id="UP000242791"/>
    </source>
</evidence>
<proteinExistence type="predicted"/>
<dbReference type="Proteomes" id="UP000242791">
    <property type="component" value="Unassembled WGS sequence"/>
</dbReference>
<reference evidence="3 4" key="1">
    <citation type="submission" date="2015-08" db="EMBL/GenBank/DDBJ databases">
        <title>Emmonsia species relationships and genome sequence.</title>
        <authorList>
            <person name="Cuomo C.A."/>
            <person name="Schwartz I.S."/>
            <person name="Kenyon C."/>
            <person name="De Hoog G.S."/>
            <person name="Govender N.P."/>
            <person name="Botha A."/>
            <person name="Moreno L."/>
            <person name="De Vries M."/>
            <person name="Munoz J.F."/>
            <person name="Stielow J.B."/>
        </authorList>
    </citation>
    <scope>NUCLEOTIDE SEQUENCE [LARGE SCALE GENOMIC DNA]</scope>
    <source>
        <strain evidence="3 4">EI222</strain>
    </source>
</reference>
<dbReference type="AlphaFoldDB" id="A0A1J9QZJ5"/>
<dbReference type="GO" id="GO:0005524">
    <property type="term" value="F:ATP binding"/>
    <property type="evidence" value="ECO:0007669"/>
    <property type="project" value="InterPro"/>
</dbReference>